<proteinExistence type="predicted"/>
<dbReference type="Proteomes" id="UP000253977">
    <property type="component" value="Unassembled WGS sequence"/>
</dbReference>
<feature type="transmembrane region" description="Helical" evidence="5">
    <location>
        <begin position="245"/>
        <end position="267"/>
    </location>
</feature>
<feature type="domain" description="Major facilitator superfamily (MFS) profile" evidence="6">
    <location>
        <begin position="10"/>
        <end position="387"/>
    </location>
</feature>
<feature type="transmembrane region" description="Helical" evidence="5">
    <location>
        <begin position="330"/>
        <end position="354"/>
    </location>
</feature>
<dbReference type="Gene3D" id="1.20.1250.20">
    <property type="entry name" value="MFS general substrate transporter like domains"/>
    <property type="match status" value="1"/>
</dbReference>
<accession>A0A369TI62</accession>
<keyword evidence="3 5" id="KW-1133">Transmembrane helix</keyword>
<evidence type="ECO:0000256" key="4">
    <source>
        <dbReference type="ARBA" id="ARBA00023136"/>
    </source>
</evidence>
<protein>
    <submittedName>
        <fullName evidence="7">MFS transporter</fullName>
    </submittedName>
</protein>
<feature type="transmembrane region" description="Helical" evidence="5">
    <location>
        <begin position="298"/>
        <end position="318"/>
    </location>
</feature>
<keyword evidence="4 5" id="KW-0472">Membrane</keyword>
<dbReference type="PROSITE" id="PS50850">
    <property type="entry name" value="MFS"/>
    <property type="match status" value="1"/>
</dbReference>
<evidence type="ECO:0000256" key="1">
    <source>
        <dbReference type="ARBA" id="ARBA00004141"/>
    </source>
</evidence>
<feature type="transmembrane region" description="Helical" evidence="5">
    <location>
        <begin position="47"/>
        <end position="69"/>
    </location>
</feature>
<organism evidence="7 8">
    <name type="scientific">Thalassococcus profundi</name>
    <dbReference type="NCBI Taxonomy" id="2282382"/>
    <lineage>
        <taxon>Bacteria</taxon>
        <taxon>Pseudomonadati</taxon>
        <taxon>Pseudomonadota</taxon>
        <taxon>Alphaproteobacteria</taxon>
        <taxon>Rhodobacterales</taxon>
        <taxon>Roseobacteraceae</taxon>
        <taxon>Thalassococcus</taxon>
    </lineage>
</organism>
<evidence type="ECO:0000256" key="2">
    <source>
        <dbReference type="ARBA" id="ARBA00022692"/>
    </source>
</evidence>
<keyword evidence="2 5" id="KW-0812">Transmembrane</keyword>
<evidence type="ECO:0000313" key="8">
    <source>
        <dbReference type="Proteomes" id="UP000253977"/>
    </source>
</evidence>
<dbReference type="CDD" id="cd06174">
    <property type="entry name" value="MFS"/>
    <property type="match status" value="1"/>
</dbReference>
<feature type="transmembrane region" description="Helical" evidence="5">
    <location>
        <begin position="360"/>
        <end position="380"/>
    </location>
</feature>
<dbReference type="InterPro" id="IPR001958">
    <property type="entry name" value="Tet-R_TetA/multi-R_MdtG-like"/>
</dbReference>
<dbReference type="InterPro" id="IPR020846">
    <property type="entry name" value="MFS_dom"/>
</dbReference>
<dbReference type="GO" id="GO:0016020">
    <property type="term" value="C:membrane"/>
    <property type="evidence" value="ECO:0007669"/>
    <property type="project" value="UniProtKB-SubCell"/>
</dbReference>
<feature type="transmembrane region" description="Helical" evidence="5">
    <location>
        <begin position="108"/>
        <end position="127"/>
    </location>
</feature>
<reference evidence="7 8" key="1">
    <citation type="submission" date="2018-07" db="EMBL/GenBank/DDBJ databases">
        <title>Thalassococcus profundi sp. nov., a marine bacterium isolated from deep seawater of Okinawa Trough.</title>
        <authorList>
            <person name="Yu M."/>
        </authorList>
    </citation>
    <scope>NUCLEOTIDE SEQUENCE [LARGE SCALE GENOMIC DNA]</scope>
    <source>
        <strain evidence="7 8">WRAS1</strain>
    </source>
</reference>
<feature type="transmembrane region" description="Helical" evidence="5">
    <location>
        <begin position="166"/>
        <end position="184"/>
    </location>
</feature>
<comment type="subcellular location">
    <subcellularLocation>
        <location evidence="1">Membrane</location>
        <topology evidence="1">Multi-pass membrane protein</topology>
    </subcellularLocation>
</comment>
<evidence type="ECO:0000256" key="3">
    <source>
        <dbReference type="ARBA" id="ARBA00022989"/>
    </source>
</evidence>
<dbReference type="RefSeq" id="WP_114512298.1">
    <property type="nucleotide sequence ID" value="NZ_QPMK01000016.1"/>
</dbReference>
<comment type="caution">
    <text evidence="7">The sequence shown here is derived from an EMBL/GenBank/DDBJ whole genome shotgun (WGS) entry which is preliminary data.</text>
</comment>
<dbReference type="Pfam" id="PF07690">
    <property type="entry name" value="MFS_1"/>
    <property type="match status" value="1"/>
</dbReference>
<dbReference type="EMBL" id="QPMK01000016">
    <property type="protein sequence ID" value="RDD65039.1"/>
    <property type="molecule type" value="Genomic_DNA"/>
</dbReference>
<dbReference type="InterPro" id="IPR036259">
    <property type="entry name" value="MFS_trans_sf"/>
</dbReference>
<evidence type="ECO:0000256" key="5">
    <source>
        <dbReference type="SAM" id="Phobius"/>
    </source>
</evidence>
<gene>
    <name evidence="7" type="ORF">DU478_17305</name>
</gene>
<dbReference type="OrthoDB" id="6095882at2"/>
<name>A0A369TI62_9RHOB</name>
<dbReference type="SUPFAM" id="SSF103473">
    <property type="entry name" value="MFS general substrate transporter"/>
    <property type="match status" value="1"/>
</dbReference>
<dbReference type="InterPro" id="IPR011701">
    <property type="entry name" value="MFS"/>
</dbReference>
<feature type="transmembrane region" description="Helical" evidence="5">
    <location>
        <begin position="274"/>
        <end position="292"/>
    </location>
</feature>
<keyword evidence="8" id="KW-1185">Reference proteome</keyword>
<evidence type="ECO:0000259" key="6">
    <source>
        <dbReference type="PROSITE" id="PS50850"/>
    </source>
</evidence>
<feature type="transmembrane region" description="Helical" evidence="5">
    <location>
        <begin position="134"/>
        <end position="154"/>
    </location>
</feature>
<sequence length="388" mass="39714">MTRPADPALTVVVLWLAGLGAAGQFAKIAVAFPALQALYPQAGTSLGLAVSLISLLGALLGVVAGMIVARLGLRRMLLWGLWLGAALSLAQAILPGLGALLATRLVEGLSHLVIVVAAPTLISETVADRWRGAALTLWSTFFGVAFALFAWAGLPLVDSHGPGALFALHGAWMAAMALWLSVLLPTARLVRVTDPLTWRAVLARHAAIYRSPALSAPALGWLCYTLTFVSLLTLLPAVMEPSSPGWLLGALPLTSIAVALTLGVALLRKLSAVQVILLGFAASAIAVAALLALPGPLWPVFALFAALALVQSASFAAVPELASDPADRALANGALAQMGNVGNLLGMPLLLAILGLGGATAGLLAVMTAYLAGLGLHLALARARRARA</sequence>
<feature type="transmembrane region" description="Helical" evidence="5">
    <location>
        <begin position="218"/>
        <end position="239"/>
    </location>
</feature>
<evidence type="ECO:0000313" key="7">
    <source>
        <dbReference type="EMBL" id="RDD65039.1"/>
    </source>
</evidence>
<dbReference type="PRINTS" id="PR01035">
    <property type="entry name" value="TCRTETA"/>
</dbReference>
<feature type="transmembrane region" description="Helical" evidence="5">
    <location>
        <begin position="76"/>
        <end position="102"/>
    </location>
</feature>
<dbReference type="AlphaFoldDB" id="A0A369TI62"/>
<dbReference type="GO" id="GO:0022857">
    <property type="term" value="F:transmembrane transporter activity"/>
    <property type="evidence" value="ECO:0007669"/>
    <property type="project" value="InterPro"/>
</dbReference>